<dbReference type="InterPro" id="IPR029046">
    <property type="entry name" value="LolA/LolB/LppX"/>
</dbReference>
<reference evidence="2" key="1">
    <citation type="journal article" date="2019" name="Int. J. Syst. Evol. Microbiol.">
        <title>The Global Catalogue of Microorganisms (GCM) 10K type strain sequencing project: providing services to taxonomists for standard genome sequencing and annotation.</title>
        <authorList>
            <consortium name="The Broad Institute Genomics Platform"/>
            <consortium name="The Broad Institute Genome Sequencing Center for Infectious Disease"/>
            <person name="Wu L."/>
            <person name="Ma J."/>
        </authorList>
    </citation>
    <scope>NUCLEOTIDE SEQUENCE [LARGE SCALE GENOMIC DNA]</scope>
    <source>
        <strain evidence="2">CGMCC 1.12237</strain>
    </source>
</reference>
<protein>
    <submittedName>
        <fullName evidence="1">Outer membrane lipoprotein carrier protein LolA</fullName>
    </submittedName>
</protein>
<comment type="caution">
    <text evidence="1">The sequence shown here is derived from an EMBL/GenBank/DDBJ whole genome shotgun (WGS) entry which is preliminary data.</text>
</comment>
<dbReference type="PANTHER" id="PTHR37507:SF2">
    <property type="entry name" value="SPORULATION PROTEIN YDCC"/>
    <property type="match status" value="1"/>
</dbReference>
<organism evidence="1 2">
    <name type="scientific">Lederbergia graminis</name>
    <dbReference type="NCBI Taxonomy" id="735518"/>
    <lineage>
        <taxon>Bacteria</taxon>
        <taxon>Bacillati</taxon>
        <taxon>Bacillota</taxon>
        <taxon>Bacilli</taxon>
        <taxon>Bacillales</taxon>
        <taxon>Bacillaceae</taxon>
        <taxon>Lederbergia</taxon>
    </lineage>
</organism>
<keyword evidence="1" id="KW-0449">Lipoprotein</keyword>
<dbReference type="Gene3D" id="2.50.20.10">
    <property type="entry name" value="Lipoprotein localisation LolA/LolB/LppX"/>
    <property type="match status" value="1"/>
</dbReference>
<evidence type="ECO:0000313" key="2">
    <source>
        <dbReference type="Proteomes" id="UP001596147"/>
    </source>
</evidence>
<dbReference type="SUPFAM" id="SSF89392">
    <property type="entry name" value="Prokaryotic lipoproteins and lipoprotein localization factors"/>
    <property type="match status" value="1"/>
</dbReference>
<dbReference type="PANTHER" id="PTHR37507">
    <property type="entry name" value="SPORULATION PROTEIN YDCC"/>
    <property type="match status" value="1"/>
</dbReference>
<dbReference type="Proteomes" id="UP001596147">
    <property type="component" value="Unassembled WGS sequence"/>
</dbReference>
<dbReference type="RefSeq" id="WP_382351998.1">
    <property type="nucleotide sequence ID" value="NZ_JBHSMC010000014.1"/>
</dbReference>
<dbReference type="PROSITE" id="PS51257">
    <property type="entry name" value="PROKAR_LIPOPROTEIN"/>
    <property type="match status" value="1"/>
</dbReference>
<proteinExistence type="predicted"/>
<keyword evidence="2" id="KW-1185">Reference proteome</keyword>
<dbReference type="EMBL" id="JBHSMC010000014">
    <property type="protein sequence ID" value="MFC5465529.1"/>
    <property type="molecule type" value="Genomic_DNA"/>
</dbReference>
<name>A0ABW0LHX7_9BACI</name>
<accession>A0ABW0LHX7</accession>
<sequence>MRKELWLVIALIAVIAILSACGTKSQEDVTKDLQEKAEELKGYKATAKMTLAVGNEPHSYDIDIWHNKPGDYRVHLKNEKKNQSQMILRNKTGVYVLTPALNKSYKFQSDWPKNSSQAYLYESLVADILADSEAKFKATKEHYVFETKTRYQNKNMLPNQEITFKKGTLEPVSVKVMDANQNPVVTVEFSKMEFNPKFDKNSFDTNNSMTSAQLDVEVIGDNGDSEFSVQYSMADIPGITLVEEKVVNTENGKRALLSYAGEDKSFTIIQEKVDVIPATSMETVNVNGEMVDLGFTIGAMTDKTISWSDNGVEFLLVSNDLTPEEMIMVAKSVQGGVVK</sequence>
<dbReference type="InterPro" id="IPR052944">
    <property type="entry name" value="Sporulation_related"/>
</dbReference>
<gene>
    <name evidence="1" type="ORF">ACFPM4_12280</name>
</gene>
<evidence type="ECO:0000313" key="1">
    <source>
        <dbReference type="EMBL" id="MFC5465529.1"/>
    </source>
</evidence>